<reference evidence="2 3" key="1">
    <citation type="submission" date="2017-10" db="EMBL/GenBank/DDBJ databases">
        <authorList>
            <person name="Banno H."/>
            <person name="Chua N.-H."/>
        </authorList>
    </citation>
    <scope>NUCLEOTIDE SEQUENCE [LARGE SCALE GENOMIC DNA]</scope>
    <source>
        <strain evidence="2">Vibrio tapetis CECT4600</strain>
    </source>
</reference>
<name>A0A2N8ZIN3_9VIBR</name>
<sequence>MGGFFTKQRSAQPVNSLLDSRIYCSYKQLVSIQSQAQGFNLLPHASAHANMTGRHRSLFRGRGLNFEELKHYQAGDDIRNIDWKTTIRLGKPYVRSYTEEKDREVLILVDQRSGMFFSSQSIMKSVIAAEIAALCAWQAIKQGDRIGFVIAEPHRVYMGAPCRSQPNLLAKFRDISAANQRLNRCSSDQILSDFSHIVQMLKRLNPKTSTLILISDWHDATEKDLDALKYLQQRNDVLSVLISDPFEQQLPEHLYNNSWVIGDGEQQMHIGGKKLVTALNHVLFNEGQNKRTQLQKLMAMKQLPLIELDTAGAHLRQFKQQVGGRT</sequence>
<dbReference type="PANTHER" id="PTHR33608:SF12">
    <property type="entry name" value="DUF58 DOMAIN-CONTAINING PROTEIN"/>
    <property type="match status" value="1"/>
</dbReference>
<proteinExistence type="predicted"/>
<accession>A0A2N8ZIN3</accession>
<dbReference type="KEGG" id="vta:B0161"/>
<organism evidence="2 3">
    <name type="scientific">Vibrio tapetis subsp. tapetis</name>
    <dbReference type="NCBI Taxonomy" id="1671868"/>
    <lineage>
        <taxon>Bacteria</taxon>
        <taxon>Pseudomonadati</taxon>
        <taxon>Pseudomonadota</taxon>
        <taxon>Gammaproteobacteria</taxon>
        <taxon>Vibrionales</taxon>
        <taxon>Vibrionaceae</taxon>
        <taxon>Vibrio</taxon>
    </lineage>
</organism>
<gene>
    <name evidence="2" type="ORF">VTAP4600_B0161</name>
</gene>
<protein>
    <recommendedName>
        <fullName evidence="1">DUF58 domain-containing protein</fullName>
    </recommendedName>
</protein>
<dbReference type="OrthoDB" id="9776116at2"/>
<evidence type="ECO:0000259" key="1">
    <source>
        <dbReference type="Pfam" id="PF01882"/>
    </source>
</evidence>
<dbReference type="EMBL" id="LT960612">
    <property type="protein sequence ID" value="SON51772.1"/>
    <property type="molecule type" value="Genomic_DNA"/>
</dbReference>
<feature type="domain" description="DUF58" evidence="1">
    <location>
        <begin position="69"/>
        <end position="252"/>
    </location>
</feature>
<dbReference type="AlphaFoldDB" id="A0A2N8ZIN3"/>
<dbReference type="PANTHER" id="PTHR33608">
    <property type="entry name" value="BLL2464 PROTEIN"/>
    <property type="match status" value="1"/>
</dbReference>
<dbReference type="Proteomes" id="UP000235828">
    <property type="component" value="Chromosome B"/>
</dbReference>
<dbReference type="RefSeq" id="WP_102524164.1">
    <property type="nucleotide sequence ID" value="NZ_LT960612.1"/>
</dbReference>
<dbReference type="Pfam" id="PF01882">
    <property type="entry name" value="DUF58"/>
    <property type="match status" value="1"/>
</dbReference>
<evidence type="ECO:0000313" key="2">
    <source>
        <dbReference type="EMBL" id="SON51772.1"/>
    </source>
</evidence>
<dbReference type="InterPro" id="IPR002881">
    <property type="entry name" value="DUF58"/>
</dbReference>
<evidence type="ECO:0000313" key="3">
    <source>
        <dbReference type="Proteomes" id="UP000235828"/>
    </source>
</evidence>
<keyword evidence="3" id="KW-1185">Reference proteome</keyword>